<dbReference type="AlphaFoldDB" id="A0A7I8XI14"/>
<keyword evidence="7" id="KW-0571">Peptide transport</keyword>
<dbReference type="SUPFAM" id="SSF52540">
    <property type="entry name" value="P-loop containing nucleoside triphosphate hydrolases"/>
    <property type="match status" value="1"/>
</dbReference>
<keyword evidence="5" id="KW-0547">Nucleotide-binding</keyword>
<feature type="domain" description="Bromo" evidence="17">
    <location>
        <begin position="101"/>
        <end position="171"/>
    </location>
</feature>
<feature type="region of interest" description="Disordered" evidence="15">
    <location>
        <begin position="1152"/>
        <end position="1178"/>
    </location>
</feature>
<dbReference type="InterPro" id="IPR013305">
    <property type="entry name" value="ABC_Tap-like"/>
</dbReference>
<evidence type="ECO:0000256" key="3">
    <source>
        <dbReference type="ARBA" id="ARBA00022448"/>
    </source>
</evidence>
<keyword evidence="21" id="KW-1185">Reference proteome</keyword>
<dbReference type="InterPro" id="IPR001487">
    <property type="entry name" value="Bromodomain"/>
</dbReference>
<proteinExistence type="inferred from homology"/>
<feature type="region of interest" description="Disordered" evidence="15">
    <location>
        <begin position="1"/>
        <end position="79"/>
    </location>
</feature>
<feature type="domain" description="ABC transporter" evidence="18">
    <location>
        <begin position="911"/>
        <end position="1147"/>
    </location>
</feature>
<comment type="similarity">
    <text evidence="2">Belongs to the ABC transporter superfamily. ABCB family. MHC peptide exporter (TC 3.A.1.209) subfamily.</text>
</comment>
<dbReference type="Proteomes" id="UP000582659">
    <property type="component" value="Unassembled WGS sequence"/>
</dbReference>
<dbReference type="FunFam" id="3.40.50.300:FF:000140">
    <property type="entry name" value="Lipid A export ATP-binding/permease protein MsbA"/>
    <property type="match status" value="1"/>
</dbReference>
<dbReference type="OrthoDB" id="6500128at2759"/>
<dbReference type="InterPro" id="IPR036427">
    <property type="entry name" value="Bromodomain-like_sf"/>
</dbReference>
<dbReference type="InterPro" id="IPR011527">
    <property type="entry name" value="ABC1_TM_dom"/>
</dbReference>
<dbReference type="SUPFAM" id="SSF47370">
    <property type="entry name" value="Bromodomain"/>
    <property type="match status" value="1"/>
</dbReference>
<evidence type="ECO:0000256" key="5">
    <source>
        <dbReference type="ARBA" id="ARBA00022741"/>
    </source>
</evidence>
<dbReference type="FunFam" id="1.20.1560.10:FF:000154">
    <property type="entry name" value="HAlF transporter (PGP related)"/>
    <property type="match status" value="1"/>
</dbReference>
<evidence type="ECO:0000256" key="15">
    <source>
        <dbReference type="SAM" id="MobiDB-lite"/>
    </source>
</evidence>
<evidence type="ECO:0000256" key="7">
    <source>
        <dbReference type="ARBA" id="ARBA00022856"/>
    </source>
</evidence>
<feature type="transmembrane region" description="Helical" evidence="16">
    <location>
        <begin position="737"/>
        <end position="757"/>
    </location>
</feature>
<dbReference type="InterPro" id="IPR039421">
    <property type="entry name" value="Type_1_exporter"/>
</dbReference>
<dbReference type="NCBIfam" id="TIGR00958">
    <property type="entry name" value="3a01208"/>
    <property type="match status" value="1"/>
</dbReference>
<feature type="transmembrane region" description="Helical" evidence="16">
    <location>
        <begin position="813"/>
        <end position="838"/>
    </location>
</feature>
<feature type="region of interest" description="Disordered" evidence="15">
    <location>
        <begin position="549"/>
        <end position="569"/>
    </location>
</feature>
<dbReference type="SMR" id="A0A7I8XI14"/>
<keyword evidence="7" id="KW-0653">Protein transport</keyword>
<feature type="compositionally biased region" description="Basic and acidic residues" evidence="15">
    <location>
        <begin position="46"/>
        <end position="79"/>
    </location>
</feature>
<dbReference type="CDD" id="cd03249">
    <property type="entry name" value="ABC_MTABC3_MDL1_MDL2"/>
    <property type="match status" value="1"/>
</dbReference>
<keyword evidence="9 16" id="KW-1133">Transmembrane helix</keyword>
<evidence type="ECO:0000259" key="17">
    <source>
        <dbReference type="PROSITE" id="PS50014"/>
    </source>
</evidence>
<dbReference type="EC" id="7.4.2.14" evidence="12"/>
<dbReference type="Pfam" id="PF00439">
    <property type="entry name" value="Bromodomain"/>
    <property type="match status" value="1"/>
</dbReference>
<dbReference type="PROSITE" id="PS00211">
    <property type="entry name" value="ABC_TRANSPORTER_1"/>
    <property type="match status" value="1"/>
</dbReference>
<keyword evidence="11 16" id="KW-0472">Membrane</keyword>
<dbReference type="CDD" id="cd04369">
    <property type="entry name" value="Bromodomain"/>
    <property type="match status" value="1"/>
</dbReference>
<feature type="compositionally biased region" description="Acidic residues" evidence="15">
    <location>
        <begin position="549"/>
        <end position="561"/>
    </location>
</feature>
<dbReference type="Pfam" id="PF00664">
    <property type="entry name" value="ABC_membrane"/>
    <property type="match status" value="1"/>
</dbReference>
<comment type="subcellular location">
    <subcellularLocation>
        <location evidence="1">Endomembrane system</location>
        <topology evidence="1">Multi-pass membrane protein</topology>
    </subcellularLocation>
</comment>
<dbReference type="SUPFAM" id="SSF90123">
    <property type="entry name" value="ABC transporter transmembrane region"/>
    <property type="match status" value="1"/>
</dbReference>
<dbReference type="InterPro" id="IPR003439">
    <property type="entry name" value="ABC_transporter-like_ATP-bd"/>
</dbReference>
<dbReference type="InterPro" id="IPR021900">
    <property type="entry name" value="DUF3512"/>
</dbReference>
<evidence type="ECO:0000259" key="19">
    <source>
        <dbReference type="PROSITE" id="PS50929"/>
    </source>
</evidence>
<dbReference type="InterPro" id="IPR018359">
    <property type="entry name" value="Bromodomain_CS"/>
</dbReference>
<dbReference type="PANTHER" id="PTHR43394">
    <property type="entry name" value="ATP-DEPENDENT PERMEASE MDL1, MITOCHONDRIAL"/>
    <property type="match status" value="1"/>
</dbReference>
<dbReference type="GO" id="GO:0005524">
    <property type="term" value="F:ATP binding"/>
    <property type="evidence" value="ECO:0007669"/>
    <property type="project" value="UniProtKB-KW"/>
</dbReference>
<dbReference type="PROSITE" id="PS50014">
    <property type="entry name" value="BROMODOMAIN_2"/>
    <property type="match status" value="1"/>
</dbReference>
<dbReference type="GO" id="GO:0012505">
    <property type="term" value="C:endomembrane system"/>
    <property type="evidence" value="ECO:0007669"/>
    <property type="project" value="UniProtKB-SubCell"/>
</dbReference>
<comment type="catalytic activity">
    <reaction evidence="13">
        <text>a peptide antigen(in) + ATP + H2O = a peptide antigen(out) + ADP + phosphate + H(+)</text>
        <dbReference type="Rhea" id="RHEA:65972"/>
        <dbReference type="Rhea" id="RHEA-COMP:16941"/>
        <dbReference type="ChEBI" id="CHEBI:15377"/>
        <dbReference type="ChEBI" id="CHEBI:15378"/>
        <dbReference type="ChEBI" id="CHEBI:30616"/>
        <dbReference type="ChEBI" id="CHEBI:43474"/>
        <dbReference type="ChEBI" id="CHEBI:166823"/>
        <dbReference type="ChEBI" id="CHEBI:456216"/>
        <dbReference type="EC" id="7.4.2.14"/>
    </reaction>
    <physiologicalReaction direction="left-to-right" evidence="13">
        <dbReference type="Rhea" id="RHEA:65973"/>
    </physiologicalReaction>
</comment>
<dbReference type="PANTHER" id="PTHR43394:SF19">
    <property type="entry name" value="ABC TRANSPORTER B FAMILY"/>
    <property type="match status" value="1"/>
</dbReference>
<dbReference type="PRINTS" id="PR00503">
    <property type="entry name" value="BROMODOMAIN"/>
</dbReference>
<dbReference type="InterPro" id="IPR027417">
    <property type="entry name" value="P-loop_NTPase"/>
</dbReference>
<organism evidence="20 21">
    <name type="scientific">Bursaphelenchus xylophilus</name>
    <name type="common">Pinewood nematode worm</name>
    <name type="synonym">Aphelenchoides xylophilus</name>
    <dbReference type="NCBI Taxonomy" id="6326"/>
    <lineage>
        <taxon>Eukaryota</taxon>
        <taxon>Metazoa</taxon>
        <taxon>Ecdysozoa</taxon>
        <taxon>Nematoda</taxon>
        <taxon>Chromadorea</taxon>
        <taxon>Rhabditida</taxon>
        <taxon>Tylenchina</taxon>
        <taxon>Tylenchomorpha</taxon>
        <taxon>Aphelenchoidea</taxon>
        <taxon>Aphelenchoididae</taxon>
        <taxon>Bursaphelenchus</taxon>
    </lineage>
</organism>
<evidence type="ECO:0000313" key="21">
    <source>
        <dbReference type="Proteomes" id="UP000659654"/>
    </source>
</evidence>
<evidence type="ECO:0000313" key="20">
    <source>
        <dbReference type="EMBL" id="CAD5209782.1"/>
    </source>
</evidence>
<comment type="caution">
    <text evidence="20">The sequence shown here is derived from an EMBL/GenBank/DDBJ whole genome shotgun (WGS) entry which is preliminary data.</text>
</comment>
<evidence type="ECO:0000256" key="14">
    <source>
        <dbReference type="PROSITE-ProRule" id="PRU00035"/>
    </source>
</evidence>
<dbReference type="GO" id="GO:0016887">
    <property type="term" value="F:ATP hydrolysis activity"/>
    <property type="evidence" value="ECO:0007669"/>
    <property type="project" value="InterPro"/>
</dbReference>
<keyword evidence="8" id="KW-1278">Translocase</keyword>
<evidence type="ECO:0000256" key="4">
    <source>
        <dbReference type="ARBA" id="ARBA00022692"/>
    </source>
</evidence>
<dbReference type="InterPro" id="IPR017871">
    <property type="entry name" value="ABC_transporter-like_CS"/>
</dbReference>
<dbReference type="Gene3D" id="1.20.1560.10">
    <property type="entry name" value="ABC transporter type 1, transmembrane domain"/>
    <property type="match status" value="1"/>
</dbReference>
<dbReference type="InterPro" id="IPR036640">
    <property type="entry name" value="ABC1_TM_sf"/>
</dbReference>
<dbReference type="PROSITE" id="PS50893">
    <property type="entry name" value="ABC_TRANSPORTER_2"/>
    <property type="match status" value="1"/>
</dbReference>
<name>A0A7I8XI14_BURXY</name>
<dbReference type="InterPro" id="IPR003593">
    <property type="entry name" value="AAA+_ATPase"/>
</dbReference>
<evidence type="ECO:0000256" key="2">
    <source>
        <dbReference type="ARBA" id="ARBA00006493"/>
    </source>
</evidence>
<dbReference type="EMBL" id="CAJFCV020000001">
    <property type="protein sequence ID" value="CAG9085129.1"/>
    <property type="molecule type" value="Genomic_DNA"/>
</dbReference>
<sequence>MSDDKRRSTKGKKRALEEEVSMESSNSESENDTVDTDGRKRRKGKKSEVSSKRRKAEKKESPDAPNSPKKDKDEPEQIRKFDIRSYSPFQLFCDLILKRFMQKDVDGFFSTPVKASDAPEYYSVISTPMDYSTIESKVHSDVYKNINELKNDLNLVAANAMTYNNPNTVYYLAAVKLQTLIRYYFSPHYLEYVKYSVPFGASIPHEKLGLTPKVATKPATKRNDRSNIIRDAVVDNETPKELMKNGSVKGKLSDKRPPWPMGYLDKKEDGTTILNFVCGGEKSKVSMGDLIGKLDKGVASFLPEYSPLESAEGCINYTNYGPFSSFAPQFDSTWSSLNKKDSDLLLSCYGDKNNVVDAMALRQMALDSGGNLVKVVDGILDTLTDGEHSRTLKALEFAQNVVEEKPDSKAQIESVLENVDSLRNLGLDVSYIDELKKELGLVEPEGGSCEQLLNVAGQMLQDLNQLQTNRLNQLPGVSMVDVRTPGHTESDLAIKLGQHFTEVVKHGATPRDIVTTPQVHQAIGVNNADDFDYDSFVQVTASSEAYELLQEEEESEDDTEDASASRKEGKGGTETVKVIFRLLQYCRDEWLWHISGFTWLFIYSLTRIFVPYYTGQVIASVVSAETDKYAALISAVKLMVVISIVSAISGGLRGGSFEYAYARINRAVRYNLFSSLIKQDVAFFDWHKTGEITSRLTADTQTMSDTVALNINVFLRNIVQMGGSMIFMLTLCWKLSLVPFIVVPVILVASKIFGVYYDFLSEKTQEAVAHSNDVAEEVLSTMRTVRSFACEDIEADRFYQKLTTTLSVTRKKAFAYVGFLLTSELFQAIINIAVLWYGGHLVLTNQLQKDLLVSFLLYQMQLADNIRQLGEVWTGLMQSVGASRKVFEYIDRKPDIDTSGTYIPEKIVGRIEFKDVQFSYPTRPHLPILKNLSFTVEPGEVVALVGPSGSGKSSCIALLEHFYQPNAGQILVDGTPLKEFEHRFIHNTIALVGQEPILFARSVAENVAYGLDACTKAEVIEAAKLANAHQFIINTQSQYETNVGEKGSQMSGGQKQRIAIARALVRKPSILLLDEATSALDTESEHLVQEAIYKNLKGRSVILIAHRLSTVEKADKIIVINKGIVEQVGSHEQLTSIEGTYKTLVQRQMIGAEEAEPSRPLDTVQPDSDASHPISISPRSMAQSLLATSFTQSTTSLQSK</sequence>
<evidence type="ECO:0000256" key="6">
    <source>
        <dbReference type="ARBA" id="ARBA00022840"/>
    </source>
</evidence>
<dbReference type="PROSITE" id="PS50929">
    <property type="entry name" value="ABC_TM1F"/>
    <property type="match status" value="1"/>
</dbReference>
<feature type="transmembrane region" description="Helical" evidence="16">
    <location>
        <begin position="629"/>
        <end position="648"/>
    </location>
</feature>
<dbReference type="GO" id="GO:0015433">
    <property type="term" value="F:ABC-type peptide antigen transporter activity"/>
    <property type="evidence" value="ECO:0007669"/>
    <property type="project" value="UniProtKB-EC"/>
</dbReference>
<feature type="transmembrane region" description="Helical" evidence="16">
    <location>
        <begin position="590"/>
        <end position="609"/>
    </location>
</feature>
<evidence type="ECO:0000256" key="9">
    <source>
        <dbReference type="ARBA" id="ARBA00022989"/>
    </source>
</evidence>
<feature type="domain" description="ABC transmembrane type-1" evidence="19">
    <location>
        <begin position="596"/>
        <end position="878"/>
    </location>
</feature>
<gene>
    <name evidence="20" type="ORF">BXYJ_LOCUS1607</name>
</gene>
<dbReference type="Pfam" id="PF12024">
    <property type="entry name" value="DUF3512"/>
    <property type="match status" value="1"/>
</dbReference>
<keyword evidence="3" id="KW-0813">Transport</keyword>
<dbReference type="EMBL" id="CAJFDI010000001">
    <property type="protein sequence ID" value="CAD5209782.1"/>
    <property type="molecule type" value="Genomic_DNA"/>
</dbReference>
<evidence type="ECO:0000259" key="18">
    <source>
        <dbReference type="PROSITE" id="PS50893"/>
    </source>
</evidence>
<dbReference type="GO" id="GO:0016020">
    <property type="term" value="C:membrane"/>
    <property type="evidence" value="ECO:0007669"/>
    <property type="project" value="InterPro"/>
</dbReference>
<keyword evidence="6" id="KW-0067">ATP-binding</keyword>
<dbReference type="PROSITE" id="PS00633">
    <property type="entry name" value="BROMODOMAIN_1"/>
    <property type="match status" value="1"/>
</dbReference>
<dbReference type="Pfam" id="PF00005">
    <property type="entry name" value="ABC_tran"/>
    <property type="match status" value="1"/>
</dbReference>
<dbReference type="SMART" id="SM00297">
    <property type="entry name" value="BROMO"/>
    <property type="match status" value="1"/>
</dbReference>
<evidence type="ECO:0000256" key="16">
    <source>
        <dbReference type="SAM" id="Phobius"/>
    </source>
</evidence>
<evidence type="ECO:0000256" key="12">
    <source>
        <dbReference type="ARBA" id="ARBA00034522"/>
    </source>
</evidence>
<evidence type="ECO:0000256" key="11">
    <source>
        <dbReference type="ARBA" id="ARBA00023136"/>
    </source>
</evidence>
<evidence type="ECO:0000256" key="10">
    <source>
        <dbReference type="ARBA" id="ARBA00023117"/>
    </source>
</evidence>
<keyword evidence="10 14" id="KW-0103">Bromodomain</keyword>
<dbReference type="Gene3D" id="1.20.920.10">
    <property type="entry name" value="Bromodomain-like"/>
    <property type="match status" value="1"/>
</dbReference>
<evidence type="ECO:0000256" key="8">
    <source>
        <dbReference type="ARBA" id="ARBA00022967"/>
    </source>
</evidence>
<dbReference type="SMART" id="SM00382">
    <property type="entry name" value="AAA"/>
    <property type="match status" value="1"/>
</dbReference>
<keyword evidence="4 16" id="KW-0812">Transmembrane</keyword>
<dbReference type="CDD" id="cd18572">
    <property type="entry name" value="ABC_6TM_TAP"/>
    <property type="match status" value="1"/>
</dbReference>
<evidence type="ECO:0000256" key="1">
    <source>
        <dbReference type="ARBA" id="ARBA00004127"/>
    </source>
</evidence>
<reference evidence="20" key="1">
    <citation type="submission" date="2020-09" db="EMBL/GenBank/DDBJ databases">
        <authorList>
            <person name="Kikuchi T."/>
        </authorList>
    </citation>
    <scope>NUCLEOTIDE SEQUENCE</scope>
    <source>
        <strain evidence="20">Ka4C1</strain>
    </source>
</reference>
<evidence type="ECO:0000256" key="13">
    <source>
        <dbReference type="ARBA" id="ARBA00048240"/>
    </source>
</evidence>
<dbReference type="GO" id="GO:0015421">
    <property type="term" value="F:ABC-type oligopeptide transporter activity"/>
    <property type="evidence" value="ECO:0007669"/>
    <property type="project" value="TreeGrafter"/>
</dbReference>
<dbReference type="Gene3D" id="3.40.50.300">
    <property type="entry name" value="P-loop containing nucleotide triphosphate hydrolases"/>
    <property type="match status" value="1"/>
</dbReference>
<accession>A0A7I8XI14</accession>
<dbReference type="Proteomes" id="UP000659654">
    <property type="component" value="Unassembled WGS sequence"/>
</dbReference>
<protein>
    <recommendedName>
        <fullName evidence="12">ABC-type antigen peptide transporter</fullName>
        <ecNumber evidence="12">7.4.2.14</ecNumber>
    </recommendedName>
</protein>